<dbReference type="Proteomes" id="UP001303046">
    <property type="component" value="Unassembled WGS sequence"/>
</dbReference>
<dbReference type="InterPro" id="IPR036691">
    <property type="entry name" value="Endo/exonu/phosph_ase_sf"/>
</dbReference>
<sequence length="4149" mass="466807">MSQGGSLIHIAYSLPQYPAHWALPSQTSDGMATGERRSNLRLLRTLLILDQGDIRTTRHGDCLRLCTYNARTVSTDADLHVLLGAAERIKFHVIALQETKYRRSDVRQMNDGTLVIRGEKNPSRNVGGVDFVAHPSVVHLVDSHEILSPRLAILRLHPLRQKSISIINCYSPTSAADESELDAFCEEPATRVVLITVSFVRKYDLATRWKRTFAIGNEGEKKSSTTIAYSRTSCPKVTGTSKRTQTWTTRCCSEDYEPVLNVPRSRARQIWIEFRRPPRNSWKEGRALRLDPNASHIERLVANTSCRKALQEDLLKNRQKKFLEATQRITSLKKCRRDLREYNIPLVALLSEDGTCTSFRCEMEMITEVLLEPFPFINSCVKPDHPTGEASPRILPSEVRVAIKSMKPGTAPGPNFISADFLRAGGHKKGDREDLRNYCPICLLSVLYKVFTKIILTHISRTLDEAQPQEQAGFRQGFSCLDHIQTVSRVIEVCREYRLPFGDYEKTFDSVETNAILSALVDQGVEASYVRTLANCYGRCRTRIQLFHRPLTIPIGKREAFIGGPAHWEKRPQSSQNAGNIFVLRPEHKVNYFTPDFSVFEQNKPKDEVPYWVVTLLCVQLYNRAAALSDEECANYHELRTSSDYATFVEDCAGKAVLGFENGVSNKFFASKLTQDDFNSLFENVVKASFKILIENTNFEQLKLPKLEELNGGLSIRNNKLLRTFQINKAHKFDRTINGPTVVTVDGNPVLGRESMDNLRHLCDYCDIFSWTKCSALDVVKPDSYGDLVNRCAGESIIKQKPGARFFLRANKMTQHQFNSLFYKATHVEMCLDFQDMQWKEITFPNLVRLIPCGYGDPSLRIVHNYYLTAINLPAYDSEGFGRLNPLNNVELKNNFVLPNEVLLSLKSNCRFCKLEQYKECDNLHSASTENATEFVDKCGGKRVMTPKEGHVLILDISTLTQELIDELFMDATHIKMCIILKGSQIRRLRMPHLKKVESCQPGRPAFEIEGNMYLEVIELPPDFDFNVYDYIFHISNNPRLPREILVIFDRCRGCSIETDTRCSMTSGGYKTVYELLQFCPGKRHIVFHDEISVTEYQLQQLCSEAIFLQMCFKIVNTNYRQINCPKLMYMKPCVQGKQVLTIVGNPLLTEVTIPLNVLYPKGEKILIVKKNQKLKQPTIEKLKQICPVCEIEGFFSKCSGMGPITDVNAFLMQCSGQPFIDGAPGVVLEVDLSHTTEEQLNGLFANVEEMQICITIKGSSITRLRFPKLTRWRSCAPGRAALTLINNYYLESLEFPSCKGCVDSAIIRNNPRLPRTVIVLITSWCSQCIVEEYVPSCGLGVGGFSAIDFVRACAGRDFIKPEGGPVYIRSSEVSEALFNAFCSKAVYMEVCIEISESYYRSIRCPHLREVRPCEPGKQVFTIVDNPRLVVVDIPATVLYPRNEKILRVKKNKVLPQENIEKLKRICPACEIEFYFSKCSGLGPITNVDAFVQRCSGQPFIDGAEGVVLEVDLSRQTEGQINGLFANVVEMQICVTIKGSSIRRLVFPKLKQWKACAPGRAALILINNYYLESLEFPSCQERCVDSATIRNNPRLPPTVIELITGWCSRCIVEEYVPSCGLGIGGFSAIDFVRACAGRDFIKPEGGPVYIRSSEVSEALFNAFCSKAVYMEVCIEISESYYRSIRCPHLREVRPCEPGKQVFTIVDNPHLVVVDIPATVLYPRNEKILRVTKNRKLPRENIEKLKKICPACEIEFYTSKCSGLRPITDVDAFIQQCSGQPFIDGAEGVVLEVDLSRQTEEQINGLFANVIEIQICVTIKGSSIKRLVFPKLKQWKACAPGRAALTLIDNYYLESLEFPSCQEGCVDSAIIRNNPRLPRTVIVLITSWCSQCIVEEYVPSCGLGIGGFSAIDFVRACAGRDFIKPEGGPVYIRSSEVSEALFNAFCSKAVYMEVCIEISESYYRSIRCPHLREVRPCEPGKQVFTIVDNPRLVVVDIPATVLYPRNEKILFVKKNKVLPQENIEKLKRICPACEIEFFFSICSGLGPITNVDAFVKRCSGQSYIDGAEGVVLEVDLSRQTEEQINTLFANVVEMQMCVVIDGSNIRKLVFPKLKEWKACAPGRTALTLINNFYLEYLEFPSCKQGCVSSAVIRNNPRLPRSVIELISSWCSRCIVEEYIPSCGLGSGGFTAIDFVRACAGNSYIKPEGGPVYIRSSEVSEALFNAFCSKAVYMEVCIEVSESYYRSIRCPHLREIRPCEPGKQVFTIVDNPRLVVVDIPAAVLYPRNEKILFVKKNKVLPQENIEKLKKICPACEIEFYFSKCSGLGPITNVDAFVQRCSGQPFIDGAEGVILEVDLSRQTEEQINGLFANVIEMQICVTIKGSSIKRLVFPKLKQWKACAPGKTALTLTYNFYLEYLEFPSCQQECVSSATIRYNPRLPKKVIEWISRWCSRCVVEEYVPSCGLGIGGFTATDFVRACAGRPYIKPEGVTIWIRSSEVSEEEFNAFCSKAVYMEVCVEISDSNYRSLRCPYLKEIKSCQPGKPVFIIVNNEQLSTVDIPTTIIFPIDTKPFEIYGNPRVPSEWLNEMKRRCPGCRIEGATGCGLTTTEYTDKQLVQACAGKTIIRPAKGFYLTLSSEFATESEMNAICSKAAYMEICIIIRLSSYKALRCPFLKELKPCLKGKPAITIVDNPFFEVLEIPTTTTYPEGETIVEIKGNPLLNPNVRTKLKSWCPHCTILPDYVCGITTPQFTTKEVVAACAGKKFVKPVLRAVVITATDATEDELNNLCSEAEFMEICIEITNSQFRSFQCPKLKELRPCMQGRPAIKIVGNPRLSVLVIPTSTKYPSGVKIVEIVKNPLLDANILRPLAEWCPHCNIKLDYACGITKERFTIKELVAACSNYKVIIPPPGVTLVITSEMVTEEELNRMCANVVRMEVCIEIINSNFKRFRCPNLRELKSCEGGRPALVIKYNPFLEDILIPMETKYPQGAVIVNFARNPSVPPRTVQDLQTWCPHCPITIDYVCGLSNELITVPQVIAACTGQQYIISSPGIVITLKSQFVTENQLNALCSTALVTNICIEIKNSNFKTLRCPKLKEIIPCQANQPAIQIVNNSYFTHLDIPMTARYPTGVKIVEIQMNPMFDPVNLKKIQQWCPGCIVTGDYACGLNKPNPTTEELMRACVGKRIIAPMPGNEFILDSKDFTVEEFNAFCSKVVRMQACIIIEKSNFQRIECPELRELKACRPGKRAFTIVENFKLVSIVFSPLLVIPEGDLVFEIRDNPHLPEELLISLRKLCPGCTISLDTDCGLTQPFTIMDLVAACANKVLIKPSKPLIIEIFSKDVSEAQMNALCAKAAYMEICITISESNYKRFECPVLRELIPCAPGRVAITVIDNPYLTQFFIPVSISYPRGSIILELGGNSMLPWEVVELYRKNCQLACRFPTSDACVLQPRNYLNKELVSTCAGKSKIKPLSGYLLIVSSDEVRESEMNSLCSKAKSMQICITISNSHFKSLRCPYLKELKPCEEGKPAITIVSNLYFSTFEISHNVRFPPGALIFEIIENPSLPADTIRILKSICPRCRITYDYDCGLVRPFTAKQLAAACKQHHIVRPSPGYILEFTSNDLTEMEMNAMCAEAIYLEACIVISASQYSSFRCPKLRELRSCQPGRAAITIINNPRFQVLEIPPSVTFPRGAIILEIYGNPLLPDDILEKYRKLCPHCKFGSEGECVLQPREYTDKELVRTCAGKKIIKPAEGFFLTLSSQFVTEAEMNALCSKATHMQICITIIDSNFKSLRCPYLKELKPCRPGEPAIKIVRNFQFSVLEIPNTLVFPKETIIFEIRENPHLPLQKIKELSLICPLCHITANLACDLEKRHYTDKELIAACAGKTIIRPAEGYMLVLKSKETTEEEFNALCSKAIYMEICIEITNSQFKRLRCPFLRELVPCQKGRPAIKIVGNIQFETLDVREDLKYPANEPILEISEVPHMALAHIKRLQRMCKNCKITANLGCGLNKRTYTDAEMVAACAGKTIVKPAEGYMLVMSSDTVSEAEMNAVCSKAVYMEICIVIRSSSFKSFKCPYLRELKSCKPGVPAIRIVGNPLLTDVSISKTLLYRVGTRTLEVRGNPNLSRRSIMELKRLCPKCIIRRQP</sequence>
<name>A0ABR1CUS2_NECAM</name>
<keyword evidence="2" id="KW-1185">Reference proteome</keyword>
<reference evidence="1 2" key="1">
    <citation type="submission" date="2023-08" db="EMBL/GenBank/DDBJ databases">
        <title>A Necator americanus chromosomal reference genome.</title>
        <authorList>
            <person name="Ilik V."/>
            <person name="Petrzelkova K.J."/>
            <person name="Pardy F."/>
            <person name="Fuh T."/>
            <person name="Niatou-Singa F.S."/>
            <person name="Gouil Q."/>
            <person name="Baker L."/>
            <person name="Ritchie M.E."/>
            <person name="Jex A.R."/>
            <person name="Gazzola D."/>
            <person name="Li H."/>
            <person name="Toshio Fujiwara R."/>
            <person name="Zhan B."/>
            <person name="Aroian R.V."/>
            <person name="Pafco B."/>
            <person name="Schwarz E.M."/>
        </authorList>
    </citation>
    <scope>NUCLEOTIDE SEQUENCE [LARGE SCALE GENOMIC DNA]</scope>
    <source>
        <strain evidence="1 2">Aroian</strain>
        <tissue evidence="1">Whole animal</tissue>
    </source>
</reference>
<proteinExistence type="predicted"/>
<gene>
    <name evidence="1" type="primary">Necator_chrIII.g10403</name>
    <name evidence="1" type="ORF">RB195_009638</name>
</gene>
<dbReference type="PANTHER" id="PTHR19446">
    <property type="entry name" value="REVERSE TRANSCRIPTASES"/>
    <property type="match status" value="1"/>
</dbReference>
<evidence type="ECO:0008006" key="3">
    <source>
        <dbReference type="Google" id="ProtNLM"/>
    </source>
</evidence>
<dbReference type="EMBL" id="JAVFWL010000003">
    <property type="protein sequence ID" value="KAK6741890.1"/>
    <property type="molecule type" value="Genomic_DNA"/>
</dbReference>
<accession>A0ABR1CUS2</accession>
<dbReference type="SUPFAM" id="SSF56219">
    <property type="entry name" value="DNase I-like"/>
    <property type="match status" value="1"/>
</dbReference>
<organism evidence="1 2">
    <name type="scientific">Necator americanus</name>
    <name type="common">Human hookworm</name>
    <dbReference type="NCBI Taxonomy" id="51031"/>
    <lineage>
        <taxon>Eukaryota</taxon>
        <taxon>Metazoa</taxon>
        <taxon>Ecdysozoa</taxon>
        <taxon>Nematoda</taxon>
        <taxon>Chromadorea</taxon>
        <taxon>Rhabditida</taxon>
        <taxon>Rhabditina</taxon>
        <taxon>Rhabditomorpha</taxon>
        <taxon>Strongyloidea</taxon>
        <taxon>Ancylostomatidae</taxon>
        <taxon>Bunostominae</taxon>
        <taxon>Necator</taxon>
    </lineage>
</organism>
<evidence type="ECO:0000313" key="2">
    <source>
        <dbReference type="Proteomes" id="UP001303046"/>
    </source>
</evidence>
<protein>
    <recommendedName>
        <fullName evidence="3">Reverse transcriptase domain-containing protein</fullName>
    </recommendedName>
</protein>
<comment type="caution">
    <text evidence="1">The sequence shown here is derived from an EMBL/GenBank/DDBJ whole genome shotgun (WGS) entry which is preliminary data.</text>
</comment>
<dbReference type="Gene3D" id="3.60.10.10">
    <property type="entry name" value="Endonuclease/exonuclease/phosphatase"/>
    <property type="match status" value="1"/>
</dbReference>
<dbReference type="SUPFAM" id="SSF52058">
    <property type="entry name" value="L domain-like"/>
    <property type="match status" value="2"/>
</dbReference>
<evidence type="ECO:0000313" key="1">
    <source>
        <dbReference type="EMBL" id="KAK6741890.1"/>
    </source>
</evidence>